<dbReference type="EMBL" id="BNAR01000010">
    <property type="protein sequence ID" value="GHH50271.1"/>
    <property type="molecule type" value="Genomic_DNA"/>
</dbReference>
<comment type="caution">
    <text evidence="2">The sequence shown here is derived from an EMBL/GenBank/DDBJ whole genome shotgun (WGS) entry which is preliminary data.</text>
</comment>
<proteinExistence type="predicted"/>
<evidence type="ECO:0000313" key="3">
    <source>
        <dbReference type="Proteomes" id="UP000605568"/>
    </source>
</evidence>
<evidence type="ECO:0000313" key="2">
    <source>
        <dbReference type="EMBL" id="GHH50271.1"/>
    </source>
</evidence>
<dbReference type="Proteomes" id="UP000605568">
    <property type="component" value="Unassembled WGS sequence"/>
</dbReference>
<accession>A0ABQ3MKY6</accession>
<dbReference type="InterPro" id="IPR057679">
    <property type="entry name" value="DUF7919"/>
</dbReference>
<dbReference type="Pfam" id="PF14433">
    <property type="entry name" value="SUKH-3"/>
    <property type="match status" value="1"/>
</dbReference>
<organism evidence="2 3">
    <name type="scientific">Lentzea cavernae</name>
    <dbReference type="NCBI Taxonomy" id="2020703"/>
    <lineage>
        <taxon>Bacteria</taxon>
        <taxon>Bacillati</taxon>
        <taxon>Actinomycetota</taxon>
        <taxon>Actinomycetes</taxon>
        <taxon>Pseudonocardiales</taxon>
        <taxon>Pseudonocardiaceae</taxon>
        <taxon>Lentzea</taxon>
    </lineage>
</organism>
<protein>
    <recommendedName>
        <fullName evidence="1">DUF7919 domain-containing protein</fullName>
    </recommendedName>
</protein>
<keyword evidence="3" id="KW-1185">Reference proteome</keyword>
<feature type="domain" description="DUF7919" evidence="1">
    <location>
        <begin position="2"/>
        <end position="115"/>
    </location>
</feature>
<dbReference type="Pfam" id="PF25535">
    <property type="entry name" value="DUF7919"/>
    <property type="match status" value="1"/>
</dbReference>
<reference evidence="3" key="1">
    <citation type="journal article" date="2019" name="Int. J. Syst. Evol. Microbiol.">
        <title>The Global Catalogue of Microorganisms (GCM) 10K type strain sequencing project: providing services to taxonomists for standard genome sequencing and annotation.</title>
        <authorList>
            <consortium name="The Broad Institute Genomics Platform"/>
            <consortium name="The Broad Institute Genome Sequencing Center for Infectious Disease"/>
            <person name="Wu L."/>
            <person name="Ma J."/>
        </authorList>
    </citation>
    <scope>NUCLEOTIDE SEQUENCE [LARGE SCALE GENOMIC DNA]</scope>
    <source>
        <strain evidence="3">CGMCC 4.7367</strain>
    </source>
</reference>
<gene>
    <name evidence="2" type="ORF">GCM10017774_58850</name>
</gene>
<sequence length="251" mass="28086">MTHYPDLSPYEYSESRVPMVNVGWLGPPHDFPTGPAPDGLAEALWRMGKRPRNRMRGFHVCEFCDGRREFGDLPLANGEIHVDADGVRYSAPVLVGHYVRDHHYLPPRVFVDAVLEHDLKGRRSTRRVLRAAGWEQGRSVDTSAWRRAFPGLGWHDAAEEFLAEFGGLTVRGREVVDLDPMRCTGAADRFVQWHKTFREAFPVGVTGDHFLAVDSLGEVRAFSDHGIRRIGPGSAALLLLSEGAHLHDSDD</sequence>
<dbReference type="RefSeq" id="WP_191302585.1">
    <property type="nucleotide sequence ID" value="NZ_BNAR01000010.1"/>
</dbReference>
<dbReference type="InterPro" id="IPR025850">
    <property type="entry name" value="SUKH-3"/>
</dbReference>
<evidence type="ECO:0000259" key="1">
    <source>
        <dbReference type="Pfam" id="PF25535"/>
    </source>
</evidence>
<name>A0ABQ3MKY6_9PSEU</name>